<dbReference type="PATRIC" id="fig|1397.4.peg.2155"/>
<keyword evidence="3" id="KW-0238">DNA-binding</keyword>
<dbReference type="SUPFAM" id="SSF47413">
    <property type="entry name" value="lambda repressor-like DNA-binding domains"/>
    <property type="match status" value="1"/>
</dbReference>
<dbReference type="PROSITE" id="PS00356">
    <property type="entry name" value="HTH_LACI_1"/>
    <property type="match status" value="1"/>
</dbReference>
<keyword evidence="1" id="KW-0678">Repressor</keyword>
<evidence type="ECO:0000313" key="7">
    <source>
        <dbReference type="Proteomes" id="UP000036045"/>
    </source>
</evidence>
<dbReference type="PRINTS" id="PR00036">
    <property type="entry name" value="HTHLACI"/>
</dbReference>
<dbReference type="RefSeq" id="WP_047940663.1">
    <property type="nucleotide sequence ID" value="NZ_JABRVN010000308.1"/>
</dbReference>
<dbReference type="OrthoDB" id="9796186at2"/>
<feature type="domain" description="HTH lacI-type" evidence="5">
    <location>
        <begin position="3"/>
        <end position="57"/>
    </location>
</feature>
<dbReference type="SUPFAM" id="SSF53822">
    <property type="entry name" value="Periplasmic binding protein-like I"/>
    <property type="match status" value="1"/>
</dbReference>
<evidence type="ECO:0000256" key="1">
    <source>
        <dbReference type="ARBA" id="ARBA00022491"/>
    </source>
</evidence>
<sequence length="325" mass="36243">MVAKLTDVAKLAGVSPTTVSRVINKKGYLSEKTIAKVHEAMRELHYQPNNLARSLQGKSTKLVGLIFPALNNVFYAELIDHLERELFRAGYKTIQCNSEHNSDKEREYIQMLQANQVEGIIAGAHNLNHDDYTNIKAPIISFDRFLAPNIPIVSSDNYQGGVLATRSLLNHGIQKIIMLTGSNDVKSPTYLRTKGYIDEMNNAGLQPRIFSINGSFTPLRKSVEIAKILKTEQPEGIFCSDDMKALLVINEAEKLGLTSPQDFKLVGYDGTSFIEDYFPKLTTVKQPLGELAKLCVELLIQKIDGVNDQEDRYEIPVKLISGQTS</sequence>
<evidence type="ECO:0000256" key="3">
    <source>
        <dbReference type="ARBA" id="ARBA00023125"/>
    </source>
</evidence>
<dbReference type="PANTHER" id="PTHR30146:SF95">
    <property type="entry name" value="RIBOSE OPERON REPRESSOR"/>
    <property type="match status" value="1"/>
</dbReference>
<keyword evidence="4" id="KW-0804">Transcription</keyword>
<dbReference type="CDD" id="cd01392">
    <property type="entry name" value="HTH_LacI"/>
    <property type="match status" value="1"/>
</dbReference>
<reference evidence="6 7" key="1">
    <citation type="submission" date="2015-05" db="EMBL/GenBank/DDBJ databases">
        <title>Whole genome sequence and identification of bacterial endophytes from Costus igneus.</title>
        <authorList>
            <person name="Lee Y.P."/>
            <person name="Gan H.M."/>
            <person name="Eng W."/>
            <person name="Wheatley M.S."/>
            <person name="Caraballo A."/>
            <person name="Polter S."/>
            <person name="Savka M.A."/>
            <person name="Hudson A.O."/>
        </authorList>
    </citation>
    <scope>NUCLEOTIDE SEQUENCE [LARGE SCALE GENOMIC DNA]</scope>
    <source>
        <strain evidence="6 7">RIT379</strain>
    </source>
</reference>
<dbReference type="GO" id="GO:0003700">
    <property type="term" value="F:DNA-binding transcription factor activity"/>
    <property type="evidence" value="ECO:0007669"/>
    <property type="project" value="TreeGrafter"/>
</dbReference>
<dbReference type="Proteomes" id="UP000036045">
    <property type="component" value="Unassembled WGS sequence"/>
</dbReference>
<dbReference type="EMBL" id="LDPH01000002">
    <property type="protein sequence ID" value="KLV28110.1"/>
    <property type="molecule type" value="Genomic_DNA"/>
</dbReference>
<dbReference type="Pfam" id="PF00356">
    <property type="entry name" value="LacI"/>
    <property type="match status" value="1"/>
</dbReference>
<dbReference type="InterPro" id="IPR010982">
    <property type="entry name" value="Lambda_DNA-bd_dom_sf"/>
</dbReference>
<evidence type="ECO:0000313" key="6">
    <source>
        <dbReference type="EMBL" id="KLV28110.1"/>
    </source>
</evidence>
<dbReference type="PROSITE" id="PS50932">
    <property type="entry name" value="HTH_LACI_2"/>
    <property type="match status" value="1"/>
</dbReference>
<keyword evidence="7" id="KW-1185">Reference proteome</keyword>
<evidence type="ECO:0000259" key="5">
    <source>
        <dbReference type="PROSITE" id="PS50932"/>
    </source>
</evidence>
<dbReference type="InterPro" id="IPR028082">
    <property type="entry name" value="Peripla_BP_I"/>
</dbReference>
<comment type="caution">
    <text evidence="6">The sequence shown here is derived from an EMBL/GenBank/DDBJ whole genome shotgun (WGS) entry which is preliminary data.</text>
</comment>
<dbReference type="PANTHER" id="PTHR30146">
    <property type="entry name" value="LACI-RELATED TRANSCRIPTIONAL REPRESSOR"/>
    <property type="match status" value="1"/>
</dbReference>
<gene>
    <name evidence="6" type="ORF">ABW02_04310</name>
</gene>
<protein>
    <submittedName>
        <fullName evidence="6">LacI family transcriptional regulator</fullName>
    </submittedName>
</protein>
<proteinExistence type="predicted"/>
<dbReference type="InterPro" id="IPR046335">
    <property type="entry name" value="LacI/GalR-like_sensor"/>
</dbReference>
<evidence type="ECO:0000256" key="2">
    <source>
        <dbReference type="ARBA" id="ARBA00023015"/>
    </source>
</evidence>
<dbReference type="SMART" id="SM00354">
    <property type="entry name" value="HTH_LACI"/>
    <property type="match status" value="1"/>
</dbReference>
<dbReference type="Gene3D" id="1.10.260.40">
    <property type="entry name" value="lambda repressor-like DNA-binding domains"/>
    <property type="match status" value="1"/>
</dbReference>
<dbReference type="AlphaFoldDB" id="A0A0J1LG65"/>
<accession>A0A0J1LG65</accession>
<organism evidence="6 7">
    <name type="scientific">Niallia circulans</name>
    <name type="common">Bacillus circulans</name>
    <dbReference type="NCBI Taxonomy" id="1397"/>
    <lineage>
        <taxon>Bacteria</taxon>
        <taxon>Bacillati</taxon>
        <taxon>Bacillota</taxon>
        <taxon>Bacilli</taxon>
        <taxon>Bacillales</taxon>
        <taxon>Bacillaceae</taxon>
        <taxon>Niallia</taxon>
    </lineage>
</organism>
<dbReference type="InterPro" id="IPR000843">
    <property type="entry name" value="HTH_LacI"/>
</dbReference>
<dbReference type="GO" id="GO:0000976">
    <property type="term" value="F:transcription cis-regulatory region binding"/>
    <property type="evidence" value="ECO:0007669"/>
    <property type="project" value="TreeGrafter"/>
</dbReference>
<evidence type="ECO:0000256" key="4">
    <source>
        <dbReference type="ARBA" id="ARBA00023163"/>
    </source>
</evidence>
<name>A0A0J1LG65_NIACI</name>
<dbReference type="Gene3D" id="3.40.50.2300">
    <property type="match status" value="2"/>
</dbReference>
<dbReference type="CDD" id="cd06291">
    <property type="entry name" value="PBP1_Qymf-like"/>
    <property type="match status" value="1"/>
</dbReference>
<dbReference type="Pfam" id="PF13377">
    <property type="entry name" value="Peripla_BP_3"/>
    <property type="match status" value="1"/>
</dbReference>
<keyword evidence="2" id="KW-0805">Transcription regulation</keyword>